<evidence type="ECO:0000256" key="1">
    <source>
        <dbReference type="ARBA" id="ARBA00022630"/>
    </source>
</evidence>
<keyword evidence="2" id="KW-0560">Oxidoreductase</keyword>
<dbReference type="InterPro" id="IPR036188">
    <property type="entry name" value="FAD/NAD-bd_sf"/>
</dbReference>
<dbReference type="PRINTS" id="PR00368">
    <property type="entry name" value="FADPNR"/>
</dbReference>
<dbReference type="InterPro" id="IPR050097">
    <property type="entry name" value="Ferredoxin-NADP_redctase_2"/>
</dbReference>
<protein>
    <submittedName>
        <fullName evidence="4">NAD(P)/FAD-dependent oxidoreductase</fullName>
    </submittedName>
</protein>
<dbReference type="PANTHER" id="PTHR48105">
    <property type="entry name" value="THIOREDOXIN REDUCTASE 1-RELATED-RELATED"/>
    <property type="match status" value="1"/>
</dbReference>
<dbReference type="Proteomes" id="UP001501844">
    <property type="component" value="Unassembled WGS sequence"/>
</dbReference>
<reference evidence="5" key="1">
    <citation type="journal article" date="2019" name="Int. J. Syst. Evol. Microbiol.">
        <title>The Global Catalogue of Microorganisms (GCM) 10K type strain sequencing project: providing services to taxonomists for standard genome sequencing and annotation.</title>
        <authorList>
            <consortium name="The Broad Institute Genomics Platform"/>
            <consortium name="The Broad Institute Genome Sequencing Center for Infectious Disease"/>
            <person name="Wu L."/>
            <person name="Ma J."/>
        </authorList>
    </citation>
    <scope>NUCLEOTIDE SEQUENCE [LARGE SCALE GENOMIC DNA]</scope>
    <source>
        <strain evidence="5">JCM 17917</strain>
    </source>
</reference>
<accession>A0ABP8FW57</accession>
<comment type="caution">
    <text evidence="4">The sequence shown here is derived from an EMBL/GenBank/DDBJ whole genome shotgun (WGS) entry which is preliminary data.</text>
</comment>
<dbReference type="RefSeq" id="WP_345168189.1">
    <property type="nucleotide sequence ID" value="NZ_BAABGX010000003.1"/>
</dbReference>
<dbReference type="Gene3D" id="3.50.50.60">
    <property type="entry name" value="FAD/NAD(P)-binding domain"/>
    <property type="match status" value="2"/>
</dbReference>
<gene>
    <name evidence="4" type="ORF">GCM10023183_31190</name>
</gene>
<proteinExistence type="predicted"/>
<keyword evidence="1" id="KW-0285">Flavoprotein</keyword>
<feature type="domain" description="FAD/NAD(P)-binding" evidence="3">
    <location>
        <begin position="8"/>
        <end position="286"/>
    </location>
</feature>
<keyword evidence="5" id="KW-1185">Reference proteome</keyword>
<name>A0ABP8FW57_9BACT</name>
<evidence type="ECO:0000256" key="2">
    <source>
        <dbReference type="ARBA" id="ARBA00023002"/>
    </source>
</evidence>
<evidence type="ECO:0000313" key="4">
    <source>
        <dbReference type="EMBL" id="GAA4312223.1"/>
    </source>
</evidence>
<dbReference type="PRINTS" id="PR00469">
    <property type="entry name" value="PNDRDTASEII"/>
</dbReference>
<dbReference type="InterPro" id="IPR023753">
    <property type="entry name" value="FAD/NAD-binding_dom"/>
</dbReference>
<evidence type="ECO:0000313" key="5">
    <source>
        <dbReference type="Proteomes" id="UP001501844"/>
    </source>
</evidence>
<sequence>MEERKDFDAIIIGGSYAGLSAAMALGRSLRNVLVLDSGQPCNRQTPHSHNFITQDGETPAAISQKAREQVLAYPTVVFKNALAVHATGENNAFEVSTSAGETYTAHKLLFATGVKDLMPEMKGFAECWGISVLHCPYCHGYEVHHQNLAVLANGDMAFEFARLISNWSPSLTVLTNGKSTLTAEQGQALAHHHIQIDEREIKELAHVQGNLQSVVFNDGTTLPLAAVFARPAMTQHCKLPEELGCVLTEQGFLQVDEFFRTTVPGIYAAGDATTMIRTVSVAVAAGTKAGAMLNKELIEERF</sequence>
<organism evidence="4 5">
    <name type="scientific">Nibribacter koreensis</name>
    <dbReference type="NCBI Taxonomy" id="1084519"/>
    <lineage>
        <taxon>Bacteria</taxon>
        <taxon>Pseudomonadati</taxon>
        <taxon>Bacteroidota</taxon>
        <taxon>Cytophagia</taxon>
        <taxon>Cytophagales</taxon>
        <taxon>Hymenobacteraceae</taxon>
        <taxon>Nibribacter</taxon>
    </lineage>
</organism>
<dbReference type="Pfam" id="PF07992">
    <property type="entry name" value="Pyr_redox_2"/>
    <property type="match status" value="1"/>
</dbReference>
<evidence type="ECO:0000259" key="3">
    <source>
        <dbReference type="Pfam" id="PF07992"/>
    </source>
</evidence>
<dbReference type="EMBL" id="BAABGX010000003">
    <property type="protein sequence ID" value="GAA4312223.1"/>
    <property type="molecule type" value="Genomic_DNA"/>
</dbReference>
<dbReference type="SUPFAM" id="SSF51905">
    <property type="entry name" value="FAD/NAD(P)-binding domain"/>
    <property type="match status" value="1"/>
</dbReference>